<dbReference type="GO" id="GO:0016787">
    <property type="term" value="F:hydrolase activity"/>
    <property type="evidence" value="ECO:0007669"/>
    <property type="project" value="UniProtKB-KW"/>
</dbReference>
<dbReference type="PIRSF" id="PIRSF001221">
    <property type="entry name" value="Amidase_fungi"/>
    <property type="match status" value="1"/>
</dbReference>
<dbReference type="Gene3D" id="3.90.1300.10">
    <property type="entry name" value="Amidase signature (AS) domain"/>
    <property type="match status" value="1"/>
</dbReference>
<dbReference type="PANTHER" id="PTHR46072">
    <property type="entry name" value="AMIDASE-RELATED-RELATED"/>
    <property type="match status" value="1"/>
</dbReference>
<feature type="domain" description="Amidase" evidence="4">
    <location>
        <begin position="75"/>
        <end position="535"/>
    </location>
</feature>
<evidence type="ECO:0000256" key="2">
    <source>
        <dbReference type="ARBA" id="ARBA00022801"/>
    </source>
</evidence>
<dbReference type="RefSeq" id="XP_028491494.1">
    <property type="nucleotide sequence ID" value="XM_028636206.1"/>
</dbReference>
<keyword evidence="6" id="KW-1185">Reference proteome</keyword>
<dbReference type="EMBL" id="RBVV01000145">
    <property type="protein sequence ID" value="RNJ53336.1"/>
    <property type="molecule type" value="Genomic_DNA"/>
</dbReference>
<dbReference type="STRING" id="1051616.A0A3M9Y0A5"/>
<dbReference type="SUPFAM" id="SSF75304">
    <property type="entry name" value="Amidase signature (AS) enzymes"/>
    <property type="match status" value="1"/>
</dbReference>
<dbReference type="InterPro" id="IPR036928">
    <property type="entry name" value="AS_sf"/>
</dbReference>
<protein>
    <recommendedName>
        <fullName evidence="4">Amidase domain-containing protein</fullName>
    </recommendedName>
</protein>
<dbReference type="AlphaFoldDB" id="A0A3M9Y0A5"/>
<proteinExistence type="inferred from homology"/>
<dbReference type="Proteomes" id="UP000267145">
    <property type="component" value="Unassembled WGS sequence"/>
</dbReference>
<evidence type="ECO:0000256" key="3">
    <source>
        <dbReference type="PIRSR" id="PIRSR001221-1"/>
    </source>
</evidence>
<dbReference type="Pfam" id="PF01425">
    <property type="entry name" value="Amidase"/>
    <property type="match status" value="1"/>
</dbReference>
<feature type="active site" description="Charge relay system" evidence="3">
    <location>
        <position position="131"/>
    </location>
</feature>
<comment type="similarity">
    <text evidence="1">Belongs to the amidase family.</text>
</comment>
<dbReference type="InterPro" id="IPR023631">
    <property type="entry name" value="Amidase_dom"/>
</dbReference>
<evidence type="ECO:0000259" key="4">
    <source>
        <dbReference type="Pfam" id="PF01425"/>
    </source>
</evidence>
<feature type="active site" description="Charge relay system" evidence="3">
    <location>
        <position position="208"/>
    </location>
</feature>
<gene>
    <name evidence="5" type="ORF">D7B24_001989</name>
</gene>
<keyword evidence="2" id="KW-0378">Hydrolase</keyword>
<sequence length="556" mass="61353">MPAGWPTIAEAAQTELLQRLPGKWRIDPKPYAGLTDVTRVPFTCGILTARQIAITELTVTELSGHIRTRALRAVEVLEAFAARAAIAHQLVFCLTDWFYEEGLRRAKELDDILDNGGQPLGPLHGVPVALKDTYSVKGHVTTRGYIANKVKSNVSEHDSDVVRIIREAGAVFFCRTTMPQTGFVLETVSNLWGRTLNPFNRRLGAGGSSGGDGALVAMRGSPIAPSSDIGGSIRAPAAFNGLYAIRPTAMRVPKNLWEGSMTGQVSIRDSAGPVCHSIDDVRLFTRLLVSNEASRYDTNAVPMPWRRVTIPQKLAVGIMRWDRVVMPQPPVLRALDHTRRVLQDAGFEVIDFEPPFDCWELAKCNFDINFQMGGEDTLKSANAGEEPIIPAFADLLRVYNARSLSASEVMKLNHQMRAFKVLFANAWDQTKGSTRTGRPMDALICPVAPSAGIPHDFNIYWGYTCMYNILDYPSTVLPIPNFKISPEADPPNSAYRPTAANPYDAANHAMYDPALFSNQPSTVQIVGRPYDDEELIEITALVDQELQRESKPLHKI</sequence>
<name>A0A3M9Y0A5_9PEZI</name>
<dbReference type="GeneID" id="39605678"/>
<accession>A0A3M9Y0A5</accession>
<comment type="caution">
    <text evidence="5">The sequence shown here is derived from an EMBL/GenBank/DDBJ whole genome shotgun (WGS) entry which is preliminary data.</text>
</comment>
<evidence type="ECO:0000313" key="6">
    <source>
        <dbReference type="Proteomes" id="UP000267145"/>
    </source>
</evidence>
<reference evidence="5 6" key="1">
    <citation type="submission" date="2018-10" db="EMBL/GenBank/DDBJ databases">
        <title>Genome sequence of Verticillium nonalfalfae VnAa140.</title>
        <authorList>
            <person name="Stajich J.E."/>
            <person name="Kasson M.T."/>
        </authorList>
    </citation>
    <scope>NUCLEOTIDE SEQUENCE [LARGE SCALE GENOMIC DNA]</scope>
    <source>
        <strain evidence="5 6">VnAa140</strain>
    </source>
</reference>
<organism evidence="5 6">
    <name type="scientific">Verticillium nonalfalfae</name>
    <dbReference type="NCBI Taxonomy" id="1051616"/>
    <lineage>
        <taxon>Eukaryota</taxon>
        <taxon>Fungi</taxon>
        <taxon>Dikarya</taxon>
        <taxon>Ascomycota</taxon>
        <taxon>Pezizomycotina</taxon>
        <taxon>Sordariomycetes</taxon>
        <taxon>Hypocreomycetidae</taxon>
        <taxon>Glomerellales</taxon>
        <taxon>Plectosphaerellaceae</taxon>
        <taxon>Verticillium</taxon>
    </lineage>
</organism>
<evidence type="ECO:0000256" key="1">
    <source>
        <dbReference type="ARBA" id="ARBA00009199"/>
    </source>
</evidence>
<evidence type="ECO:0000313" key="5">
    <source>
        <dbReference type="EMBL" id="RNJ53336.1"/>
    </source>
</evidence>
<feature type="active site" description="Acyl-ester intermediate" evidence="3">
    <location>
        <position position="232"/>
    </location>
</feature>